<dbReference type="InParanoid" id="H0EID0"/>
<gene>
    <name evidence="3" type="ORF">M7I_2285</name>
</gene>
<proteinExistence type="predicted"/>
<reference evidence="3 4" key="1">
    <citation type="journal article" date="2012" name="Eukaryot. Cell">
        <title>Genome sequence of the fungus Glarea lozoyensis: the first genome sequence of a species from the Helotiaceae family.</title>
        <authorList>
            <person name="Youssar L."/>
            <person name="Gruening B.A."/>
            <person name="Erxleben A."/>
            <person name="Guenther S."/>
            <person name="Huettel W."/>
        </authorList>
    </citation>
    <scope>NUCLEOTIDE SEQUENCE [LARGE SCALE GENOMIC DNA]</scope>
    <source>
        <strain evidence="4">ATCC 74030 / MF5533</strain>
    </source>
</reference>
<dbReference type="PANTHER" id="PTHR37792:SF1">
    <property type="entry name" value="RIBONUCLEASE MRP PROTEIN SUBUNIT RMP1"/>
    <property type="match status" value="1"/>
</dbReference>
<dbReference type="HOGENOM" id="CLU_031977_1_0_1"/>
<evidence type="ECO:0000313" key="4">
    <source>
        <dbReference type="Proteomes" id="UP000005446"/>
    </source>
</evidence>
<accession>H0EID0</accession>
<protein>
    <recommendedName>
        <fullName evidence="2">RNase MRP protein 1 RNA binding domain-containing protein</fullName>
    </recommendedName>
</protein>
<dbReference type="GO" id="GO:0000466">
    <property type="term" value="P:maturation of 5.8S rRNA from tricistronic rRNA transcript (SSU-rRNA, 5.8S rRNA, LSU-rRNA)"/>
    <property type="evidence" value="ECO:0007669"/>
    <property type="project" value="TreeGrafter"/>
</dbReference>
<name>H0EID0_GLAL7</name>
<sequence>MSPKPNVQTPSLPQFSSSAVHTLTTIHNHLHLLHHRNKNQHRLSKWYKPFSIFRRQIPKLIAELERYEGARAIRETSSFTRQAREEVRRRVEFLGVLRGGWFFVLRKIGGDVGVVFDGEDEGHVLGEGLGEVAVKGDEVGEVVVREKPGDELGERVERVRFVEDEGLGSLPKKSVKRKEKAKGTDELAKSGPWLEKGLIEKSEDVEDMAINRPPKKSSEKKRLKEVSEDITQAKSENRPKKKKKKKDAFDDLFGSLI</sequence>
<dbReference type="Pfam" id="PF20945">
    <property type="entry name" value="RMP1"/>
    <property type="match status" value="1"/>
</dbReference>
<dbReference type="OrthoDB" id="5414547at2759"/>
<dbReference type="Proteomes" id="UP000005446">
    <property type="component" value="Unassembled WGS sequence"/>
</dbReference>
<dbReference type="GO" id="GO:0000172">
    <property type="term" value="C:ribonuclease MRP complex"/>
    <property type="evidence" value="ECO:0007669"/>
    <property type="project" value="InterPro"/>
</dbReference>
<feature type="region of interest" description="Disordered" evidence="1">
    <location>
        <begin position="204"/>
        <end position="257"/>
    </location>
</feature>
<dbReference type="InterPro" id="IPR047204">
    <property type="entry name" value="RMP1_RBD"/>
</dbReference>
<evidence type="ECO:0000259" key="2">
    <source>
        <dbReference type="Pfam" id="PF20945"/>
    </source>
</evidence>
<dbReference type="InterPro" id="IPR047205">
    <property type="entry name" value="RMP1"/>
</dbReference>
<keyword evidence="4" id="KW-1185">Reference proteome</keyword>
<comment type="caution">
    <text evidence="3">The sequence shown here is derived from an EMBL/GenBank/DDBJ whole genome shotgun (WGS) entry which is preliminary data.</text>
</comment>
<dbReference type="AlphaFoldDB" id="H0EID0"/>
<dbReference type="GO" id="GO:0042134">
    <property type="term" value="F:rRNA primary transcript binding"/>
    <property type="evidence" value="ECO:0007669"/>
    <property type="project" value="InterPro"/>
</dbReference>
<evidence type="ECO:0000313" key="3">
    <source>
        <dbReference type="EMBL" id="EHL01651.1"/>
    </source>
</evidence>
<feature type="domain" description="RNase MRP protein 1 RNA binding" evidence="2">
    <location>
        <begin position="30"/>
        <end position="83"/>
    </location>
</feature>
<dbReference type="GO" id="GO:0000294">
    <property type="term" value="P:nuclear-transcribed mRNA catabolic process, RNase MRP-dependent"/>
    <property type="evidence" value="ECO:0007669"/>
    <property type="project" value="TreeGrafter"/>
</dbReference>
<evidence type="ECO:0000256" key="1">
    <source>
        <dbReference type="SAM" id="MobiDB-lite"/>
    </source>
</evidence>
<feature type="compositionally biased region" description="Basic and acidic residues" evidence="1">
    <location>
        <begin position="216"/>
        <end position="227"/>
    </location>
</feature>
<dbReference type="EMBL" id="AGUE01000047">
    <property type="protein sequence ID" value="EHL01651.1"/>
    <property type="molecule type" value="Genomic_DNA"/>
</dbReference>
<dbReference type="PANTHER" id="PTHR37792">
    <property type="entry name" value="RIBONUCLEASE MRP PROTEIN SUBUNIT RMP1"/>
    <property type="match status" value="1"/>
</dbReference>
<organism evidence="3 4">
    <name type="scientific">Glarea lozoyensis (strain ATCC 74030 / MF5533)</name>
    <dbReference type="NCBI Taxonomy" id="1104152"/>
    <lineage>
        <taxon>Eukaryota</taxon>
        <taxon>Fungi</taxon>
        <taxon>Dikarya</taxon>
        <taxon>Ascomycota</taxon>
        <taxon>Pezizomycotina</taxon>
        <taxon>Leotiomycetes</taxon>
        <taxon>Helotiales</taxon>
        <taxon>Helotiaceae</taxon>
        <taxon>Glarea</taxon>
    </lineage>
</organism>